<name>A0A9P6MVT2_9FUNG</name>
<dbReference type="InterPro" id="IPR045851">
    <property type="entry name" value="AMP-bd_C_sf"/>
</dbReference>
<gene>
    <name evidence="6" type="ORF">BGZ80_010605</name>
</gene>
<evidence type="ECO:0000256" key="1">
    <source>
        <dbReference type="ARBA" id="ARBA00022450"/>
    </source>
</evidence>
<dbReference type="FunFam" id="3.40.50.980:FF:000001">
    <property type="entry name" value="Non-ribosomal peptide synthetase"/>
    <property type="match status" value="4"/>
</dbReference>
<keyword evidence="1" id="KW-0596">Phosphopantetheine</keyword>
<evidence type="ECO:0000313" key="7">
    <source>
        <dbReference type="Proteomes" id="UP000703661"/>
    </source>
</evidence>
<keyword evidence="2" id="KW-0597">Phosphoprotein</keyword>
<dbReference type="SUPFAM" id="SSF52777">
    <property type="entry name" value="CoA-dependent acyltransferases"/>
    <property type="match status" value="10"/>
</dbReference>
<dbReference type="Pfam" id="PF00550">
    <property type="entry name" value="PP-binding"/>
    <property type="match status" value="4"/>
</dbReference>
<feature type="domain" description="Carrier" evidence="5">
    <location>
        <begin position="2019"/>
        <end position="2093"/>
    </location>
</feature>
<dbReference type="Gene3D" id="3.30.559.30">
    <property type="entry name" value="Nonribosomal peptide synthetase, condensation domain"/>
    <property type="match status" value="5"/>
</dbReference>
<dbReference type="InterPro" id="IPR009081">
    <property type="entry name" value="PP-bd_ACP"/>
</dbReference>
<dbReference type="GO" id="GO:0016874">
    <property type="term" value="F:ligase activity"/>
    <property type="evidence" value="ECO:0007669"/>
    <property type="project" value="UniProtKB-KW"/>
</dbReference>
<dbReference type="SUPFAM" id="SSF47336">
    <property type="entry name" value="ACP-like"/>
    <property type="match status" value="4"/>
</dbReference>
<feature type="domain" description="Carrier" evidence="5">
    <location>
        <begin position="4176"/>
        <end position="4250"/>
    </location>
</feature>
<dbReference type="Gene3D" id="3.30.559.10">
    <property type="entry name" value="Chloramphenicol acetyltransferase-like domain"/>
    <property type="match status" value="5"/>
</dbReference>
<dbReference type="FunFam" id="2.30.38.10:FF:000001">
    <property type="entry name" value="Non-ribosomal peptide synthetase PvdI"/>
    <property type="match status" value="2"/>
</dbReference>
<comment type="similarity">
    <text evidence="4">Belongs to the NRP synthetase family.</text>
</comment>
<dbReference type="InterPro" id="IPR020845">
    <property type="entry name" value="AMP-binding_CS"/>
</dbReference>
<keyword evidence="3" id="KW-0436">Ligase</keyword>
<dbReference type="Proteomes" id="UP000703661">
    <property type="component" value="Unassembled WGS sequence"/>
</dbReference>
<dbReference type="InterPro" id="IPR023213">
    <property type="entry name" value="CAT-like_dom_sf"/>
</dbReference>
<dbReference type="Pfam" id="PF00501">
    <property type="entry name" value="AMP-binding"/>
    <property type="match status" value="4"/>
</dbReference>
<dbReference type="CDD" id="cd17643">
    <property type="entry name" value="A_NRPS_Cytc1-like"/>
    <property type="match status" value="1"/>
</dbReference>
<dbReference type="InterPro" id="IPR025110">
    <property type="entry name" value="AMP-bd_C"/>
</dbReference>
<evidence type="ECO:0000256" key="3">
    <source>
        <dbReference type="ARBA" id="ARBA00022598"/>
    </source>
</evidence>
<dbReference type="GO" id="GO:0031177">
    <property type="term" value="F:phosphopantetheine binding"/>
    <property type="evidence" value="ECO:0007669"/>
    <property type="project" value="InterPro"/>
</dbReference>
<dbReference type="GO" id="GO:0043041">
    <property type="term" value="P:amino acid activation for nonribosomal peptide biosynthetic process"/>
    <property type="evidence" value="ECO:0007669"/>
    <property type="project" value="TreeGrafter"/>
</dbReference>
<evidence type="ECO:0000256" key="4">
    <source>
        <dbReference type="ARBA" id="ARBA00029454"/>
    </source>
</evidence>
<dbReference type="EMBL" id="JAAAID010000756">
    <property type="protein sequence ID" value="KAG0014167.1"/>
    <property type="molecule type" value="Genomic_DNA"/>
</dbReference>
<reference evidence="6" key="1">
    <citation type="journal article" date="2020" name="Fungal Divers.">
        <title>Resolving the Mortierellaceae phylogeny through synthesis of multi-gene phylogenetics and phylogenomics.</title>
        <authorList>
            <person name="Vandepol N."/>
            <person name="Liber J."/>
            <person name="Desiro A."/>
            <person name="Na H."/>
            <person name="Kennedy M."/>
            <person name="Barry K."/>
            <person name="Grigoriev I.V."/>
            <person name="Miller A.N."/>
            <person name="O'Donnell K."/>
            <person name="Stajich J.E."/>
            <person name="Bonito G."/>
        </authorList>
    </citation>
    <scope>NUCLEOTIDE SEQUENCE</scope>
    <source>
        <strain evidence="6">NRRL 2769</strain>
    </source>
</reference>
<dbReference type="PROSITE" id="PS00012">
    <property type="entry name" value="PHOSPHOPANTETHEINE"/>
    <property type="match status" value="4"/>
</dbReference>
<dbReference type="Gene3D" id="2.30.38.10">
    <property type="entry name" value="Luciferase, Domain 3"/>
    <property type="match status" value="4"/>
</dbReference>
<dbReference type="FunFam" id="3.40.50.12780:FF:000012">
    <property type="entry name" value="Non-ribosomal peptide synthetase"/>
    <property type="match status" value="4"/>
</dbReference>
<dbReference type="InterPro" id="IPR036736">
    <property type="entry name" value="ACP-like_sf"/>
</dbReference>
<dbReference type="PANTHER" id="PTHR45527">
    <property type="entry name" value="NONRIBOSOMAL PEPTIDE SYNTHETASE"/>
    <property type="match status" value="1"/>
</dbReference>
<proteinExistence type="inferred from homology"/>
<evidence type="ECO:0000313" key="6">
    <source>
        <dbReference type="EMBL" id="KAG0014167.1"/>
    </source>
</evidence>
<organism evidence="6 7">
    <name type="scientific">Entomortierella chlamydospora</name>
    <dbReference type="NCBI Taxonomy" id="101097"/>
    <lineage>
        <taxon>Eukaryota</taxon>
        <taxon>Fungi</taxon>
        <taxon>Fungi incertae sedis</taxon>
        <taxon>Mucoromycota</taxon>
        <taxon>Mortierellomycotina</taxon>
        <taxon>Mortierellomycetes</taxon>
        <taxon>Mortierellales</taxon>
        <taxon>Mortierellaceae</taxon>
        <taxon>Entomortierella</taxon>
    </lineage>
</organism>
<dbReference type="GO" id="GO:0005737">
    <property type="term" value="C:cytoplasm"/>
    <property type="evidence" value="ECO:0007669"/>
    <property type="project" value="TreeGrafter"/>
</dbReference>
<keyword evidence="7" id="KW-1185">Reference proteome</keyword>
<protein>
    <recommendedName>
        <fullName evidence="5">Carrier domain-containing protein</fullName>
    </recommendedName>
</protein>
<evidence type="ECO:0000259" key="5">
    <source>
        <dbReference type="PROSITE" id="PS50075"/>
    </source>
</evidence>
<dbReference type="Gene3D" id="3.40.50.980">
    <property type="match status" value="8"/>
</dbReference>
<dbReference type="PROSITE" id="PS00455">
    <property type="entry name" value="AMP_BINDING"/>
    <property type="match status" value="4"/>
</dbReference>
<dbReference type="FunFam" id="3.30.300.30:FF:000010">
    <property type="entry name" value="Enterobactin synthetase component F"/>
    <property type="match status" value="4"/>
</dbReference>
<dbReference type="NCBIfam" id="NF003417">
    <property type="entry name" value="PRK04813.1"/>
    <property type="match status" value="4"/>
</dbReference>
<dbReference type="PANTHER" id="PTHR45527:SF1">
    <property type="entry name" value="FATTY ACID SYNTHASE"/>
    <property type="match status" value="1"/>
</dbReference>
<dbReference type="Gene3D" id="1.10.1200.10">
    <property type="entry name" value="ACP-like"/>
    <property type="match status" value="4"/>
</dbReference>
<dbReference type="SUPFAM" id="SSF56801">
    <property type="entry name" value="Acetyl-CoA synthetase-like"/>
    <property type="match status" value="4"/>
</dbReference>
<sequence>MATKGDPYLITTQLSFDNRDTLYRYIDAVQKVVDRHDVLRTAIVWENLTTPAQVVLRQVELPITELSLDSVDGSISEQIVKLTDSREHRIDLTKAPLIRFMIAQDNNGKWTAVQLFHHIIGDNSTLQVLTEEIQGFMSDQAHTLQEPQPFRNLISHIRSGPSDEVHEQFFAKMLAEIDTPALPYGLSNVHQDTLDVTESHLTLPHELNTRLRDHAKKLGVSLASLCHLAWAQVVSRTSGQERVVFGTVLFGRMQGGSGFDRAMGLFINTLPLRIDVEETSVEESVRQIQTDLAALLEHEHTSLALAQRCSGVAPGVPLFSTVLNCRNHNGQSETTSDIAGVVIGEAKQRTNYPISMSVDDFGTDLSLSSQAVHPINALRMCEYMQESLQSLVVALEHTRDIQVRELEIIPAMEREVLLRTWDTIEIAHQDRQFVHRLFESQAEDSPDAIAVVFEDQEISYRELNARANSLAHHLIDLGVKPDSLVAICVSRSIEVIVGVLAVLKAGGAYVPLDPTFASERLNNILADASPSILLADKSGIEALQSSTLHSVNVVDPNVMLEGSAINPVIPELMPHHLAYVIYTSGSTGKPKGVMIEHRGVANLAITRPSVFGVGPSSRVLQFFSFSFDGSVHDIWSALCFGGSLHILPDHVRQDRLQLWNYFEEHAITQALIAPAVLQDCKDLAPLSTRLNIALGGEALPLALLKSLRGLIPNGSILNDYGPTETTVDAISWKCPDDFNGEIAPIGRPNPNKRVYVLDSYKRLVPMGAIGELYIAGSGIARGYLNSPDLTERAFLPDLFNEGTESRMYKTGDLVRYLPDGNLMFLGRNDHQVKIRGFRIELGEIETRLAEHSLVREAVVVALGEGTGKRLVAYVVADPMEGLAYTLREHISSKLPDYMIPAAFVRLDVLPLTTNGKLDRRALPEPDVDSFVSQGYEAPQGEIESTLAAIWAELLNVDRVGRNDNFFMLGGHSLLAVQMIERLRRIGMEISVRSLFDTRTLSALAQSFKRSHATADAPENLITQETTRITPELLPLIELTQDDIDLIVNHVGGGVSNIQDIYALSPLQDGILFHHTMAAKGDPYLITRHMSFGSRDLLDRYLHAVQQVIDRHDVLRTAILWENLSKPAQVVLRHVEMSITELSLDVENGPIVEQIVKLTDPQEHSIDLTQAPLIRFVIAKDVDDSWIAVELFHHLISDHSTLEMMAIEVKAFSNGYGHTLLPAKPFRNLIAHIRSGPSLEVHEQFFTKMLNDIDTPALPYGFSNVHHDGLDVTESHLTLPQELNIRLRDHAKKMGVSLASLCHLAWAQVISKTSSQEQVVFATVLFGRMQGGSGSDQAMGLFINTLPLRIDVGGTSVEKSVRQTQADLAALLDHEHASLALAQRCSSVPPGTPLFSSLLNYRHNSGESNEVLGIEGATMLEAQERTNYPFTISIEDGGSTLGLTALVVNQFDASRICGYMQQTLQSLADALDHSPNNQVRCLEILPAVEREMLIQSWNTINTTYPDHQFIHRLFESQAEGSPDAIAVVHEGQEISYRDLNARANSLAHHLIELGVKPDSVVAICVSRSIEMIIGVLAVLKAGGAYVPLDPTFASERLNDILADASPSVLLADKSGTEALRSSTLHSMNVVDPNVVPEGPTNNPFIPEMMPHHLAYVIYTSGSTGKPKGVMVEHAQVPRLFDATADWYNFSKSDTWIMTHTFSFDVSVWEIWGALRYGGRLVIPTYHVTQSPEELYRLVCESCVTVLNMTPSAFKPLIRSQAESNLKDHLRYVILAGEALEPSMLQPWYATRSDESPYIVNMYGPTEITVYATYRVMKAQECNQSISPIGVRVPDLTTYILDTYGNPVPLGAAGELCIGGAGVTRGYLNRPDLTSEKFPLDPFSKTEGARMYRTGDLVRYLPDRDLIYMGRNDDQVKIRGYRIELGEIETRLAEHSIVREAVVVALGEGSSKRLVAYVVADPTNGLAHTLHSHVSSKLPDYMIPAAFVRLDVLPLTTNGKLNRRALPEPDIDSFVSQEYEAPQNEIESTLANIWMELLKVERVGRNDNFFMLGGHSLLAVQMIERLRRIKMEISVRTLFDTPTLSALAQSLNKSNATTDAPKNLITSDTTKITPDLLPLIDLTQSDIDLIVDQVDGGISNIQDIYALSPLQDGILFHHTMATKGDPYVITTQLSFDSKDTLNRYLNAVQQVVNRHDILRTAIIWENLTVPAQVVLRRAIVSTTELSLDSANGSITEQMVKLTDPREHRIDLTKAPLTRFLIAQDNNDKWIVVQLFHHIIGDNSTMQAMMIEIQAFMTGQAHTLLEPQPFRNLISHIRSGPSVEVHEQFFTKMLAEIDTPALPYGLSNINHDGLDITESHLVLPQDLNDKLRSLSRKIGVSLASLCHLAWAQVVSKTSGQEQVVFGTVLLGRMQGGSGSDRAMGLFINTLPLRIDVGGISVESCIRQTQNDLAALLEHEHASLALAQRCSSVAPGTPLFSSLLNYRHNEIQSTEATGIDGIQTLEGQDSTTYPFEFSIDDGGDTLGFTAQVIKPYNPTSICEYMQQALESLAHALENEPNMLIRDLEILPLHERQQLLEEWNATKHEYPEDQCVHQIFELRAQMVPDSSAIIFEDQMLTYAELNESANRLAHQLIEMGVRPDMRVALCVDRSLAMIVGLLAILKAGGAYVPLDPAYPSDRLAYMLADAAPIILLADNRGKTSLKDADLASLATLDPNNSLPSSPLSSPSVTPNPHVQGLTSRHLAYIIYTSGSTGKPKGVMCEHQGLVNLVSTRPSVLGVGSGSRVLQFSSLSFDASIDWIFSTLCFGGSLYIIPDHIRLDRGQMWKFLERNAITHAELTPALLLDSKDLTPLSTPLALVMGGEALPPTLLQALKALVPRGSIINSYGPTETAIEALIWKCPEDFRGDIVPIGRPVANKRLYVLDVHRQPVPLGAMGELYIGGVGIARGYLNRPDVTANVFLPDPFASDDQSIMYKTGDLVRYLPDGNIVYLGRTDYQVKIRGFRIELEEIEARLCDHPIVDEAVVLAMGEGNNKRLVAYLVTECLEGLAHTLHAHLSTKLPEYMVPAAYVRLDVLPLTPNGKLDRRALPEPDSEAFVSQGYEAPQGEIESTLAMIWAELLSIERVGRNDNFFMLGGHSLLAVQMIERLRRIGMEISVRTLFDTPTLSALAQSLNKSQGATEAPKNLITRDTARITPDLLPLIDLTQSDIDLIVDRVEGGVSNIQDIYALSPLQDGILFHHAMATKGDPYLISSQFSFDSKDVLDRYVDAVQKVVNRHDILRTAIMWENLTAPAQVVLRHAVMSITELSLDPANGPIVEQMAKLTDPREYRIDLMKAPLIRFMISKDDDDKWIAVQLFHHIIGDNSTMQVMMDEIQGFMGDQAHTLLEPQPFRNLISHIRSGPSVEVHERFFTKMLAEIDTPALPYGLSNVHQDSLDFIESHLTLPHELNIRLRGQAKRMGVSLASLCHLAWAQVVSKTSGQERVVFGTVLFGRMQGGSGSDQVMGLFINTLPLRIDVEGTSVEASVRQTQADLAALLDHEHASLALAQRCSGVAPGVPLFSTLLNYRNHNGQSDTASDIAGITVTEGQQGTNYPISMGVDDFGTGLSLTSQAVHSVDALRVCEYMQESLQSLVDAMEFTPNMPVRELEILPAVERETLLQTWNSTTAPYPQNLFVHQLFETKVEESPNAIAVVYEDQEMSYSELNARANSLAHHLIDLRVKPDSLVGICVARSPLMLVALLAVLKAGGAYVPLDPSYASDRLNHILVDASPSVLVSDGSAIDSIDSSILQSMKVVNPNVVLKEPTNNPIIPGLKPNHLAYVIYTSGSTGKPKGVMIEHYGVMNLAMSRPFVWGAGPSSRVLQFISFSFDGSVHEIWSALCFGGSLHVIDDRVRLDQALLWEYLEEHSITQATLTPTVLQNHKSLPPLSTPLNLMLAGEAVSPRVITALKVLIPSGSIINEYGPTETTVAAMGWKCTDDFNGEFAPIGKPYINKRVYVLDSYRKPTPIGAIGELYIGGDGVARGYFNKPELTEKVFLPDPFAADNGSRMYKTGDLVRYLPDGNMVFMGRNDHQIKIRGFRIELGEIETRIAEHPIVKEAAVIALGEGNSKRLVAYVVAEPTEGLARTLRSHVSSKLPEYMTPAAFVRLDVLPLTPNGKLDRRALPEPDIDSFVSQEYEAPQNEVESTLANVWIELLKVERVGRNDNFFMLGGHSLLAVQMIERLRRNGMEISVRTLFKTPTLSALAQSLSKSKVTAEAPKNLITRDTTKITPDLLPLIDLAQDDIDLIVNQVEGGVSNIQDIYALSPLQDGILFHHTMATKGDPYLISSQFSFDNKDILDQYIDAVQKVVNRHDIFRTAIMWENLTKPAQVVLRQVALPIAELSLDSENGPIAEQMMQLTDPREYRIDLTKAPLIRFMVAKDKSDKWILVLLFHHIIGDGSTMQRMMNEVQAFMSGQAHTLQEPQPFRSLISHIRLESSVEAHEQFFTKMLAEIDTPALPYELSNVHQDSLDFIESHLTLPQELNIRLRGHAKRLGVSLASLCHLAWAQVVSKTSGQERVVFGTVLFGRMQGGSGSDRAMGLFLNTLPLRVDVGGTSVEESVRQTQADMAALFEHEHAPLALAQRCSGIEPGAPLFSTVLNCRNLTGQSDEDSNFEGITLLREQQGTNYPISMSVDDYGTDLSLTCQVVSSIDASRICGYMQHTFQSLVEALDCTPNIQVRELEPLPATEREMLI</sequence>
<dbReference type="Pfam" id="PF13193">
    <property type="entry name" value="AMP-binding_C"/>
    <property type="match status" value="4"/>
</dbReference>
<dbReference type="InterPro" id="IPR000873">
    <property type="entry name" value="AMP-dep_synth/lig_dom"/>
</dbReference>
<feature type="domain" description="Carrier" evidence="5">
    <location>
        <begin position="3101"/>
        <end position="3175"/>
    </location>
</feature>
<dbReference type="Gene3D" id="3.30.300.30">
    <property type="match status" value="4"/>
</dbReference>
<dbReference type="InterPro" id="IPR020806">
    <property type="entry name" value="PKS_PP-bd"/>
</dbReference>
<dbReference type="InterPro" id="IPR001242">
    <property type="entry name" value="Condensation_dom"/>
</dbReference>
<feature type="domain" description="Carrier" evidence="5">
    <location>
        <begin position="937"/>
        <end position="1011"/>
    </location>
</feature>
<dbReference type="PROSITE" id="PS50075">
    <property type="entry name" value="CARRIER"/>
    <property type="match status" value="4"/>
</dbReference>
<dbReference type="CDD" id="cd05930">
    <property type="entry name" value="A_NRPS"/>
    <property type="match status" value="3"/>
</dbReference>
<dbReference type="InterPro" id="IPR006162">
    <property type="entry name" value="Ppantetheine_attach_site"/>
</dbReference>
<dbReference type="GO" id="GO:0044550">
    <property type="term" value="P:secondary metabolite biosynthetic process"/>
    <property type="evidence" value="ECO:0007669"/>
    <property type="project" value="TreeGrafter"/>
</dbReference>
<accession>A0A9P6MVT2</accession>
<dbReference type="InterPro" id="IPR010071">
    <property type="entry name" value="AA_adenyl_dom"/>
</dbReference>
<dbReference type="NCBIfam" id="TIGR01733">
    <property type="entry name" value="AA-adenyl-dom"/>
    <property type="match status" value="4"/>
</dbReference>
<dbReference type="Pfam" id="PF00668">
    <property type="entry name" value="Condensation"/>
    <property type="match status" value="5"/>
</dbReference>
<dbReference type="CDD" id="cd19544">
    <property type="entry name" value="E-C_NRPS"/>
    <property type="match status" value="5"/>
</dbReference>
<comment type="caution">
    <text evidence="6">The sequence shown here is derived from an EMBL/GenBank/DDBJ whole genome shotgun (WGS) entry which is preliminary data.</text>
</comment>
<dbReference type="SMART" id="SM00823">
    <property type="entry name" value="PKS_PP"/>
    <property type="match status" value="4"/>
</dbReference>
<evidence type="ECO:0000256" key="2">
    <source>
        <dbReference type="ARBA" id="ARBA00022553"/>
    </source>
</evidence>
<dbReference type="FunFam" id="1.10.1200.10:FF:000005">
    <property type="entry name" value="Nonribosomal peptide synthetase 1"/>
    <property type="match status" value="4"/>
</dbReference>
<feature type="non-terminal residue" evidence="6">
    <location>
        <position position="1"/>
    </location>
</feature>